<keyword evidence="2" id="KW-0472">Membrane</keyword>
<evidence type="ECO:0000313" key="3">
    <source>
        <dbReference type="EMBL" id="KAH9426296.1"/>
    </source>
</evidence>
<keyword evidence="2" id="KW-0812">Transmembrane</keyword>
<feature type="region of interest" description="Disordered" evidence="1">
    <location>
        <begin position="125"/>
        <end position="161"/>
    </location>
</feature>
<reference evidence="3 4" key="2">
    <citation type="journal article" date="2022" name="Mol. Biol. Evol.">
        <title>Comparative Genomics Reveals Insights into the Divergent Evolution of Astigmatic Mites and Household Pest Adaptations.</title>
        <authorList>
            <person name="Xiong Q."/>
            <person name="Wan A.T."/>
            <person name="Liu X."/>
            <person name="Fung C.S."/>
            <person name="Xiao X."/>
            <person name="Malainual N."/>
            <person name="Hou J."/>
            <person name="Wang L."/>
            <person name="Wang M."/>
            <person name="Yang K.Y."/>
            <person name="Cui Y."/>
            <person name="Leung E.L."/>
            <person name="Nong W."/>
            <person name="Shin S.K."/>
            <person name="Au S.W."/>
            <person name="Jeong K.Y."/>
            <person name="Chew F.T."/>
            <person name="Hui J.H."/>
            <person name="Leung T.F."/>
            <person name="Tungtrongchitr A."/>
            <person name="Zhong N."/>
            <person name="Liu Z."/>
            <person name="Tsui S.K."/>
        </authorList>
    </citation>
    <scope>NUCLEOTIDE SEQUENCE [LARGE SCALE GENOMIC DNA]</scope>
    <source>
        <strain evidence="3">Derp</strain>
    </source>
</reference>
<feature type="transmembrane region" description="Helical" evidence="2">
    <location>
        <begin position="26"/>
        <end position="45"/>
    </location>
</feature>
<evidence type="ECO:0000256" key="1">
    <source>
        <dbReference type="SAM" id="MobiDB-lite"/>
    </source>
</evidence>
<accession>A0ABQ8JVG0</accession>
<evidence type="ECO:0000256" key="2">
    <source>
        <dbReference type="SAM" id="Phobius"/>
    </source>
</evidence>
<organism evidence="3 4">
    <name type="scientific">Dermatophagoides pteronyssinus</name>
    <name type="common">European house dust mite</name>
    <dbReference type="NCBI Taxonomy" id="6956"/>
    <lineage>
        <taxon>Eukaryota</taxon>
        <taxon>Metazoa</taxon>
        <taxon>Ecdysozoa</taxon>
        <taxon>Arthropoda</taxon>
        <taxon>Chelicerata</taxon>
        <taxon>Arachnida</taxon>
        <taxon>Acari</taxon>
        <taxon>Acariformes</taxon>
        <taxon>Sarcoptiformes</taxon>
        <taxon>Astigmata</taxon>
        <taxon>Psoroptidia</taxon>
        <taxon>Analgoidea</taxon>
        <taxon>Pyroglyphidae</taxon>
        <taxon>Dermatophagoidinae</taxon>
        <taxon>Dermatophagoides</taxon>
    </lineage>
</organism>
<comment type="caution">
    <text evidence="3">The sequence shown here is derived from an EMBL/GenBank/DDBJ whole genome shotgun (WGS) entry which is preliminary data.</text>
</comment>
<evidence type="ECO:0000313" key="4">
    <source>
        <dbReference type="Proteomes" id="UP000887458"/>
    </source>
</evidence>
<reference evidence="3 4" key="1">
    <citation type="journal article" date="2018" name="J. Allergy Clin. Immunol.">
        <title>High-quality assembly of Dermatophagoides pteronyssinus genome and transcriptome reveals a wide range of novel allergens.</title>
        <authorList>
            <person name="Liu X.Y."/>
            <person name="Yang K.Y."/>
            <person name="Wang M.Q."/>
            <person name="Kwok J.S."/>
            <person name="Zeng X."/>
            <person name="Yang Z."/>
            <person name="Xiao X.J."/>
            <person name="Lau C.P."/>
            <person name="Li Y."/>
            <person name="Huang Z.M."/>
            <person name="Ba J.G."/>
            <person name="Yim A.K."/>
            <person name="Ouyang C.Y."/>
            <person name="Ngai S.M."/>
            <person name="Chan T.F."/>
            <person name="Leung E.L."/>
            <person name="Liu L."/>
            <person name="Liu Z.G."/>
            <person name="Tsui S.K."/>
        </authorList>
    </citation>
    <scope>NUCLEOTIDE SEQUENCE [LARGE SCALE GENOMIC DNA]</scope>
    <source>
        <strain evidence="3">Derp</strain>
    </source>
</reference>
<protein>
    <submittedName>
        <fullName evidence="3">Uncharacterized protein</fullName>
    </submittedName>
</protein>
<proteinExistence type="predicted"/>
<dbReference type="EMBL" id="NJHN03000011">
    <property type="protein sequence ID" value="KAH9426296.1"/>
    <property type="molecule type" value="Genomic_DNA"/>
</dbReference>
<dbReference type="Proteomes" id="UP000887458">
    <property type="component" value="Unassembled WGS sequence"/>
</dbReference>
<sequence length="161" mass="19177">MSSLSINHAENRKSLLLLPRKRIDKILIFLIYFILFFIIYTEFIVTNVDAVAPQNRRLREYYPWDSPVKTNNDLDEKISQKRESDSRNVPGKQNNQIISENIPEKQKKRSIMERLNRLMRRIGNRLNFGKKKKQQQQQQPHQRLSRASLNPEKSTEKNNKS</sequence>
<name>A0ABQ8JVG0_DERPT</name>
<feature type="compositionally biased region" description="Polar residues" evidence="1">
    <location>
        <begin position="140"/>
        <end position="152"/>
    </location>
</feature>
<gene>
    <name evidence="3" type="ORF">DERP_010863</name>
</gene>
<feature type="region of interest" description="Disordered" evidence="1">
    <location>
        <begin position="66"/>
        <end position="96"/>
    </location>
</feature>
<feature type="compositionally biased region" description="Basic and acidic residues" evidence="1">
    <location>
        <begin position="72"/>
        <end position="86"/>
    </location>
</feature>
<keyword evidence="4" id="KW-1185">Reference proteome</keyword>
<feature type="compositionally biased region" description="Basic residues" evidence="1">
    <location>
        <begin position="125"/>
        <end position="134"/>
    </location>
</feature>
<keyword evidence="2" id="KW-1133">Transmembrane helix</keyword>